<sequence length="712" mass="77327">MFRFSAHTALWERESSQSEVSRADILSEATSSYKGVDLKASSSVADSEKTQVLPASGKLAMEDFEIGSSTDALKGKDSANQGKVDLDDELSSGQIGLKESDDDDCKSTGTKKSEAASVEKKPNMKDAPLAEPDKTQIFSTPGKIEDLEIGTSTDTLAGKDSANQEKVDLDDEISSGQFEFKESDDGDAKSTVSHQASPAAGEGSLAFSENSSADKSEVTSVEKKLNMKDAPLEGTLQDKVTAIQEKLDLDDGPSSDYSTSKKESYDDGSKPKDKVHLFIEISGTAKSEGTVSDKGVDFTASSSVTESEKTQVSSASGKKEDLEIGSPTDTLKGKDSVNQEKVDLNEELLSGQFGFKKESDVDDDKSTDYSTFKKESFDDGSKPKDKGHLFVDISNAGVEFTASSSVAEWEKNQVSSATGKIEDLEIGSSTDAVFLAITGPYIVSWVIRNGKVVGWRMKHVNNFVYQDELEFYITALNKATRSQVNARAADEWEISLPEVGRDGKGANDDSLRNSMTNALRKLHDIIVTPIADFVEGDEIVFVPEGPLCLVPYAALVDSNSRYLCESFRIRVLPSLSFLKLITDCPKEFHVKTGALLVGDPCYKQVIHQEKLLSQLPGARKEVKMIGEIIGIAPLIGEEATKYEEGDCSCQNGLSCVLTKNVIEHGIENPVKQCMPGDMDIKVETIDLDNQAADAPMRVRRWLYFNCPPLAYS</sequence>
<organism evidence="3 4">
    <name type="scientific">Stylophora pistillata</name>
    <name type="common">Smooth cauliflower coral</name>
    <dbReference type="NCBI Taxonomy" id="50429"/>
    <lineage>
        <taxon>Eukaryota</taxon>
        <taxon>Metazoa</taxon>
        <taxon>Cnidaria</taxon>
        <taxon>Anthozoa</taxon>
        <taxon>Hexacorallia</taxon>
        <taxon>Scleractinia</taxon>
        <taxon>Astrocoeniina</taxon>
        <taxon>Pocilloporidae</taxon>
        <taxon>Stylophora</taxon>
    </lineage>
</organism>
<feature type="compositionally biased region" description="Basic and acidic residues" evidence="1">
    <location>
        <begin position="179"/>
        <end position="188"/>
    </location>
</feature>
<gene>
    <name evidence="3" type="primary">TTC28</name>
    <name evidence="3" type="ORF">AWC38_SpisGene24006</name>
</gene>
<dbReference type="OrthoDB" id="626167at2759"/>
<comment type="caution">
    <text evidence="3">The sequence shown here is derived from an EMBL/GenBank/DDBJ whole genome shotgun (WGS) entry which is preliminary data.</text>
</comment>
<feature type="region of interest" description="Disordered" evidence="1">
    <location>
        <begin position="286"/>
        <end position="338"/>
    </location>
</feature>
<dbReference type="InterPro" id="IPR024983">
    <property type="entry name" value="CHAT_dom"/>
</dbReference>
<feature type="compositionally biased region" description="Basic and acidic residues" evidence="1">
    <location>
        <begin position="259"/>
        <end position="273"/>
    </location>
</feature>
<feature type="compositionally biased region" description="Basic and acidic residues" evidence="1">
    <location>
        <begin position="212"/>
        <end position="231"/>
    </location>
</feature>
<reference evidence="4" key="1">
    <citation type="journal article" date="2017" name="bioRxiv">
        <title>Comparative analysis of the genomes of Stylophora pistillata and Acropora digitifera provides evidence for extensive differences between species of corals.</title>
        <authorList>
            <person name="Voolstra C.R."/>
            <person name="Li Y."/>
            <person name="Liew Y.J."/>
            <person name="Baumgarten S."/>
            <person name="Zoccola D."/>
            <person name="Flot J.-F."/>
            <person name="Tambutte S."/>
            <person name="Allemand D."/>
            <person name="Aranda M."/>
        </authorList>
    </citation>
    <scope>NUCLEOTIDE SEQUENCE [LARGE SCALE GENOMIC DNA]</scope>
</reference>
<dbReference type="Proteomes" id="UP000225706">
    <property type="component" value="Unassembled WGS sequence"/>
</dbReference>
<accession>A0A2B4R6S5</accession>
<evidence type="ECO:0000313" key="3">
    <source>
        <dbReference type="EMBL" id="PFX12088.1"/>
    </source>
</evidence>
<proteinExistence type="predicted"/>
<evidence type="ECO:0000313" key="4">
    <source>
        <dbReference type="Proteomes" id="UP000225706"/>
    </source>
</evidence>
<feature type="region of interest" description="Disordered" evidence="1">
    <location>
        <begin position="358"/>
        <end position="382"/>
    </location>
</feature>
<dbReference type="AlphaFoldDB" id="A0A2B4R6S5"/>
<feature type="region of interest" description="Disordered" evidence="1">
    <location>
        <begin position="70"/>
        <end position="273"/>
    </location>
</feature>
<evidence type="ECO:0000256" key="1">
    <source>
        <dbReference type="SAM" id="MobiDB-lite"/>
    </source>
</evidence>
<feature type="compositionally biased region" description="Polar residues" evidence="1">
    <location>
        <begin position="299"/>
        <end position="316"/>
    </location>
</feature>
<keyword evidence="4" id="KW-1185">Reference proteome</keyword>
<feature type="compositionally biased region" description="Basic and acidic residues" evidence="1">
    <location>
        <begin position="111"/>
        <end position="124"/>
    </location>
</feature>
<dbReference type="EMBL" id="LSMT01001597">
    <property type="protein sequence ID" value="PFX12088.1"/>
    <property type="molecule type" value="Genomic_DNA"/>
</dbReference>
<protein>
    <submittedName>
        <fullName evidence="3">Tetratricopeptide repeat protein 28</fullName>
    </submittedName>
</protein>
<dbReference type="Pfam" id="PF12770">
    <property type="entry name" value="CHAT"/>
    <property type="match status" value="1"/>
</dbReference>
<feature type="domain" description="CHAT" evidence="2">
    <location>
        <begin position="518"/>
        <end position="641"/>
    </location>
</feature>
<evidence type="ECO:0000259" key="2">
    <source>
        <dbReference type="Pfam" id="PF12770"/>
    </source>
</evidence>
<name>A0A2B4R6S5_STYPI</name>